<organism evidence="2 3">
    <name type="scientific">Phascolarctobacterium succinatutens</name>
    <dbReference type="NCBI Taxonomy" id="626940"/>
    <lineage>
        <taxon>Bacteria</taxon>
        <taxon>Bacillati</taxon>
        <taxon>Bacillota</taxon>
        <taxon>Negativicutes</taxon>
        <taxon>Acidaminococcales</taxon>
        <taxon>Acidaminococcaceae</taxon>
        <taxon>Phascolarctobacterium</taxon>
    </lineage>
</organism>
<dbReference type="PANTHER" id="PTHR42731:SF5">
    <property type="entry name" value="RADICAL SAM DOMAIN PROTEIN"/>
    <property type="match status" value="1"/>
</dbReference>
<accession>A0A1Q6R1S3</accession>
<dbReference type="CDD" id="cd01335">
    <property type="entry name" value="Radical_SAM"/>
    <property type="match status" value="1"/>
</dbReference>
<dbReference type="SUPFAM" id="SSF102114">
    <property type="entry name" value="Radical SAM enzymes"/>
    <property type="match status" value="1"/>
</dbReference>
<dbReference type="Pfam" id="PF04055">
    <property type="entry name" value="Radical_SAM"/>
    <property type="match status" value="1"/>
</dbReference>
<dbReference type="GO" id="GO:0051536">
    <property type="term" value="F:iron-sulfur cluster binding"/>
    <property type="evidence" value="ECO:0007669"/>
    <property type="project" value="InterPro"/>
</dbReference>
<dbReference type="PROSITE" id="PS51918">
    <property type="entry name" value="RADICAL_SAM"/>
    <property type="match status" value="1"/>
</dbReference>
<dbReference type="SFLD" id="SFLDS00029">
    <property type="entry name" value="Radical_SAM"/>
    <property type="match status" value="1"/>
</dbReference>
<dbReference type="InterPro" id="IPR007197">
    <property type="entry name" value="rSAM"/>
</dbReference>
<evidence type="ECO:0000313" key="3">
    <source>
        <dbReference type="Proteomes" id="UP000186777"/>
    </source>
</evidence>
<name>A0A1Q6R1S3_9FIRM</name>
<dbReference type="InterPro" id="IPR045784">
    <property type="entry name" value="Radical_SAM_N2"/>
</dbReference>
<dbReference type="PANTHER" id="PTHR42731">
    <property type="entry name" value="SLL1084 PROTEIN"/>
    <property type="match status" value="1"/>
</dbReference>
<sequence length="571" mass="64270">MSWIIKNYIKETRENETGAQVYPPGLRHPVAFIYPNVYHLGMSNLGMHILYQMINERGDSACERFFLPDKRLQQEHIKSKTPLLSLENQRPLADFDVIFVMLSFEMDYDNLLTVLDLGNIRLRAAERNQREPLVIIGGPCATFNPEPLAAVADAFVIGEGEETVQHVLDTIYREESKQERLAALAQVPGVYVPSLYTAQYDDEGEFTALLPQEGAPAKVARQWARDIDAYPHTSAIVTSGTEFEDMFIVEVARGCGRHCRFCMAGYCFRKPRPRKLENILADIAKRPERTKKVGLMGAAVSDHPQMAELTEYLVEHKIPFSVASMRADMLTEQIAHALAQSGQRTMTVAPEAGSERMRAAINKGITEEHVYNSIELAAAAGMRNIKLYYMIGLPGEEDEDIVETVEMIKRVRAKMDAVGNKGELVISVNGFVPKPFTPYQWVPLCNVRTLKKRFKILGDGLKKEKRIKLITESLKETVVQSVLARGSRRIGEALLKAHVEGRSLKQVLKEEGLDAEELAERELQVGQPLPWQHLDMGVTQEYLAAELQRSESGKFTPMCFDGCRRCGVCRE</sequence>
<dbReference type="GO" id="GO:0003824">
    <property type="term" value="F:catalytic activity"/>
    <property type="evidence" value="ECO:0007669"/>
    <property type="project" value="InterPro"/>
</dbReference>
<reference evidence="2 3" key="1">
    <citation type="journal article" date="2016" name="Nat. Biotechnol.">
        <title>Measurement of bacterial replication rates in microbial communities.</title>
        <authorList>
            <person name="Brown C.T."/>
            <person name="Olm M.R."/>
            <person name="Thomas B.C."/>
            <person name="Banfield J.F."/>
        </authorList>
    </citation>
    <scope>NUCLEOTIDE SEQUENCE [LARGE SCALE GENOMIC DNA]</scope>
    <source>
        <strain evidence="2">46_33</strain>
    </source>
</reference>
<dbReference type="AlphaFoldDB" id="A0A1Q6R1S3"/>
<dbReference type="RefSeq" id="WP_303680515.1">
    <property type="nucleotide sequence ID" value="NZ_DBEZXK010000026.1"/>
</dbReference>
<evidence type="ECO:0000313" key="2">
    <source>
        <dbReference type="EMBL" id="OLA36240.1"/>
    </source>
</evidence>
<feature type="domain" description="Radical SAM core" evidence="1">
    <location>
        <begin position="241"/>
        <end position="468"/>
    </location>
</feature>
<dbReference type="SFLD" id="SFLDG01082">
    <property type="entry name" value="B12-binding_domain_containing"/>
    <property type="match status" value="1"/>
</dbReference>
<dbReference type="SMART" id="SM00729">
    <property type="entry name" value="Elp3"/>
    <property type="match status" value="1"/>
</dbReference>
<dbReference type="Gene3D" id="3.40.50.280">
    <property type="entry name" value="Cobalamin-binding domain"/>
    <property type="match status" value="1"/>
</dbReference>
<dbReference type="EMBL" id="MNTG01000047">
    <property type="protein sequence ID" value="OLA36240.1"/>
    <property type="molecule type" value="Genomic_DNA"/>
</dbReference>
<dbReference type="Proteomes" id="UP000186777">
    <property type="component" value="Unassembled WGS sequence"/>
</dbReference>
<dbReference type="Pfam" id="PF19864">
    <property type="entry name" value="Radical_SAM_N2"/>
    <property type="match status" value="1"/>
</dbReference>
<protein>
    <submittedName>
        <fullName evidence="2">B12-binding domain-containing radical SAM protein</fullName>
    </submittedName>
</protein>
<comment type="caution">
    <text evidence="2">The sequence shown here is derived from an EMBL/GenBank/DDBJ whole genome shotgun (WGS) entry which is preliminary data.</text>
</comment>
<dbReference type="Gene3D" id="3.80.30.20">
    <property type="entry name" value="tm_1862 like domain"/>
    <property type="match status" value="1"/>
</dbReference>
<dbReference type="InterPro" id="IPR006638">
    <property type="entry name" value="Elp3/MiaA/NifB-like_rSAM"/>
</dbReference>
<evidence type="ECO:0000259" key="1">
    <source>
        <dbReference type="PROSITE" id="PS51918"/>
    </source>
</evidence>
<gene>
    <name evidence="2" type="ORF">BHW43_10630</name>
</gene>
<dbReference type="InterPro" id="IPR023404">
    <property type="entry name" value="rSAM_horseshoe"/>
</dbReference>
<dbReference type="STRING" id="626940.BHW43_10630"/>
<dbReference type="InterPro" id="IPR058240">
    <property type="entry name" value="rSAM_sf"/>
</dbReference>
<proteinExistence type="predicted"/>